<name>A0A453L669_AEGTS</name>
<evidence type="ECO:0000313" key="3">
    <source>
        <dbReference type="Proteomes" id="UP000015105"/>
    </source>
</evidence>
<evidence type="ECO:0000313" key="2">
    <source>
        <dbReference type="EnsemblPlants" id="AET5Gv20635600.1"/>
    </source>
</evidence>
<reference evidence="3" key="1">
    <citation type="journal article" date="2014" name="Science">
        <title>Ancient hybridizations among the ancestral genomes of bread wheat.</title>
        <authorList>
            <consortium name="International Wheat Genome Sequencing Consortium,"/>
            <person name="Marcussen T."/>
            <person name="Sandve S.R."/>
            <person name="Heier L."/>
            <person name="Spannagl M."/>
            <person name="Pfeifer M."/>
            <person name="Jakobsen K.S."/>
            <person name="Wulff B.B."/>
            <person name="Steuernagel B."/>
            <person name="Mayer K.F."/>
            <person name="Olsen O.A."/>
        </authorList>
    </citation>
    <scope>NUCLEOTIDE SEQUENCE [LARGE SCALE GENOMIC DNA]</scope>
    <source>
        <strain evidence="3">cv. AL8/78</strain>
    </source>
</reference>
<reference evidence="2" key="5">
    <citation type="journal article" date="2021" name="G3 (Bethesda)">
        <title>Aegilops tauschii genome assembly Aet v5.0 features greater sequence contiguity and improved annotation.</title>
        <authorList>
            <person name="Wang L."/>
            <person name="Zhu T."/>
            <person name="Rodriguez J.C."/>
            <person name="Deal K.R."/>
            <person name="Dubcovsky J."/>
            <person name="McGuire P.E."/>
            <person name="Lux T."/>
            <person name="Spannagl M."/>
            <person name="Mayer K.F.X."/>
            <person name="Baldrich P."/>
            <person name="Meyers B.C."/>
            <person name="Huo N."/>
            <person name="Gu Y.Q."/>
            <person name="Zhou H."/>
            <person name="Devos K.M."/>
            <person name="Bennetzen J.L."/>
            <person name="Unver T."/>
            <person name="Budak H."/>
            <person name="Gulick P.J."/>
            <person name="Galiba G."/>
            <person name="Kalapos B."/>
            <person name="Nelson D.R."/>
            <person name="Li P."/>
            <person name="You F.M."/>
            <person name="Luo M.C."/>
            <person name="Dvorak J."/>
        </authorList>
    </citation>
    <scope>NUCLEOTIDE SEQUENCE [LARGE SCALE GENOMIC DNA]</scope>
    <source>
        <strain evidence="2">cv. AL8/78</strain>
    </source>
</reference>
<proteinExistence type="predicted"/>
<evidence type="ECO:0008006" key="4">
    <source>
        <dbReference type="Google" id="ProtNLM"/>
    </source>
</evidence>
<keyword evidence="1" id="KW-0732">Signal</keyword>
<sequence>MFFIWNCIAMFFVLKFDMCLLVSHKKKTILFTRDMVQKKFNVPSGPRVVELLKRNERCELRDIYREGTRAPIKKSISVIKKASDNDVVTLERTWVLLCLALVLVPGTGNMVSLDYLASLKDLDELNEFAWDEHVLATALREARNYQLKREAGASGFWIGGCLLCSWY</sequence>
<dbReference type="Gramene" id="AET5Gv20635600.1">
    <property type="protein sequence ID" value="AET5Gv20635600.1"/>
    <property type="gene ID" value="AET5Gv20635600"/>
</dbReference>
<keyword evidence="3" id="KW-1185">Reference proteome</keyword>
<dbReference type="Proteomes" id="UP000015105">
    <property type="component" value="Chromosome 5D"/>
</dbReference>
<accession>A0A453L669</accession>
<reference evidence="2" key="3">
    <citation type="journal article" date="2017" name="Nature">
        <title>Genome sequence of the progenitor of the wheat D genome Aegilops tauschii.</title>
        <authorList>
            <person name="Luo M.C."/>
            <person name="Gu Y.Q."/>
            <person name="Puiu D."/>
            <person name="Wang H."/>
            <person name="Twardziok S.O."/>
            <person name="Deal K.R."/>
            <person name="Huo N."/>
            <person name="Zhu T."/>
            <person name="Wang L."/>
            <person name="Wang Y."/>
            <person name="McGuire P.E."/>
            <person name="Liu S."/>
            <person name="Long H."/>
            <person name="Ramasamy R.K."/>
            <person name="Rodriguez J.C."/>
            <person name="Van S.L."/>
            <person name="Yuan L."/>
            <person name="Wang Z."/>
            <person name="Xia Z."/>
            <person name="Xiao L."/>
            <person name="Anderson O.D."/>
            <person name="Ouyang S."/>
            <person name="Liang Y."/>
            <person name="Zimin A.V."/>
            <person name="Pertea G."/>
            <person name="Qi P."/>
            <person name="Bennetzen J.L."/>
            <person name="Dai X."/>
            <person name="Dawson M.W."/>
            <person name="Muller H.G."/>
            <person name="Kugler K."/>
            <person name="Rivarola-Duarte L."/>
            <person name="Spannagl M."/>
            <person name="Mayer K.F.X."/>
            <person name="Lu F.H."/>
            <person name="Bevan M.W."/>
            <person name="Leroy P."/>
            <person name="Li P."/>
            <person name="You F.M."/>
            <person name="Sun Q."/>
            <person name="Liu Z."/>
            <person name="Lyons E."/>
            <person name="Wicker T."/>
            <person name="Salzberg S.L."/>
            <person name="Devos K.M."/>
            <person name="Dvorak J."/>
        </authorList>
    </citation>
    <scope>NUCLEOTIDE SEQUENCE [LARGE SCALE GENOMIC DNA]</scope>
    <source>
        <strain evidence="2">cv. AL8/78</strain>
    </source>
</reference>
<feature type="chain" id="PRO_5019412418" description="Aminotransferase-like plant mobile domain-containing protein" evidence="1">
    <location>
        <begin position="22"/>
        <end position="167"/>
    </location>
</feature>
<feature type="signal peptide" evidence="1">
    <location>
        <begin position="1"/>
        <end position="21"/>
    </location>
</feature>
<reference evidence="3" key="2">
    <citation type="journal article" date="2017" name="Nat. Plants">
        <title>The Aegilops tauschii genome reveals multiple impacts of transposons.</title>
        <authorList>
            <person name="Zhao G."/>
            <person name="Zou C."/>
            <person name="Li K."/>
            <person name="Wang K."/>
            <person name="Li T."/>
            <person name="Gao L."/>
            <person name="Zhang X."/>
            <person name="Wang H."/>
            <person name="Yang Z."/>
            <person name="Liu X."/>
            <person name="Jiang W."/>
            <person name="Mao L."/>
            <person name="Kong X."/>
            <person name="Jiao Y."/>
            <person name="Jia J."/>
        </authorList>
    </citation>
    <scope>NUCLEOTIDE SEQUENCE [LARGE SCALE GENOMIC DNA]</scope>
    <source>
        <strain evidence="3">cv. AL8/78</strain>
    </source>
</reference>
<evidence type="ECO:0000256" key="1">
    <source>
        <dbReference type="SAM" id="SignalP"/>
    </source>
</evidence>
<reference evidence="2" key="4">
    <citation type="submission" date="2019-03" db="UniProtKB">
        <authorList>
            <consortium name="EnsemblPlants"/>
        </authorList>
    </citation>
    <scope>IDENTIFICATION</scope>
</reference>
<protein>
    <recommendedName>
        <fullName evidence="4">Aminotransferase-like plant mobile domain-containing protein</fullName>
    </recommendedName>
</protein>
<dbReference type="AlphaFoldDB" id="A0A453L669"/>
<dbReference type="EnsemblPlants" id="AET5Gv20635600.1">
    <property type="protein sequence ID" value="AET5Gv20635600.1"/>
    <property type="gene ID" value="AET5Gv20635600"/>
</dbReference>
<organism evidence="2 3">
    <name type="scientific">Aegilops tauschii subsp. strangulata</name>
    <name type="common">Goatgrass</name>
    <dbReference type="NCBI Taxonomy" id="200361"/>
    <lineage>
        <taxon>Eukaryota</taxon>
        <taxon>Viridiplantae</taxon>
        <taxon>Streptophyta</taxon>
        <taxon>Embryophyta</taxon>
        <taxon>Tracheophyta</taxon>
        <taxon>Spermatophyta</taxon>
        <taxon>Magnoliopsida</taxon>
        <taxon>Liliopsida</taxon>
        <taxon>Poales</taxon>
        <taxon>Poaceae</taxon>
        <taxon>BOP clade</taxon>
        <taxon>Pooideae</taxon>
        <taxon>Triticodae</taxon>
        <taxon>Triticeae</taxon>
        <taxon>Triticinae</taxon>
        <taxon>Aegilops</taxon>
    </lineage>
</organism>